<accession>A0ABX8XB42</accession>
<sequence length="337" mass="38285">MIKGIGESLTQLHQSQTVTSQYVAPISASPRSIPKARPIPKHRLEAYGRWAKVTQEQHNISASQVVLQSLILAKQLMGQLNKQLQTCLFNKNTIIEDTLNRAEEVRRQLIEIKPHYQGKRLLDHHLNLISVSQPAALHLFKFRRVDLTSPKSRDERITLFTEKQTLHLLLPANKNRLALQEIIGPVLASIGIGIDRSSPHDTVFMAQDDTWTKLCGGILMVGEGQRLPAGEPRNIPLEEIFSWQDPREWHFDNTEKLKITLAKIAKVEKKVTLQIEEINASHRLLLAKVKQLTASSQPKVELQHLHKFMQPYPFSYQVTSLMAQGNTNREQVSALLL</sequence>
<dbReference type="Proteomes" id="UP000827084">
    <property type="component" value="Chromosome"/>
</dbReference>
<organism evidence="1 2">
    <name type="scientific">Shewanella putrefaciens</name>
    <name type="common">Pseudomonas putrefaciens</name>
    <dbReference type="NCBI Taxonomy" id="24"/>
    <lineage>
        <taxon>Bacteria</taxon>
        <taxon>Pseudomonadati</taxon>
        <taxon>Pseudomonadota</taxon>
        <taxon>Gammaproteobacteria</taxon>
        <taxon>Alteromonadales</taxon>
        <taxon>Shewanellaceae</taxon>
        <taxon>Shewanella</taxon>
    </lineage>
</organism>
<dbReference type="EMBL" id="CP080635">
    <property type="protein sequence ID" value="QYX72449.1"/>
    <property type="molecule type" value="Genomic_DNA"/>
</dbReference>
<proteinExistence type="predicted"/>
<evidence type="ECO:0000313" key="1">
    <source>
        <dbReference type="EMBL" id="QYX72449.1"/>
    </source>
</evidence>
<name>A0ABX8XB42_SHEPU</name>
<reference evidence="1 2" key="1">
    <citation type="submission" date="2021-08" db="EMBL/GenBank/DDBJ databases">
        <title>Shewanella putrefaciens YZ-J, complete genome.</title>
        <authorList>
            <person name="Yi Z."/>
        </authorList>
    </citation>
    <scope>NUCLEOTIDE SEQUENCE [LARGE SCALE GENOMIC DNA]</scope>
    <source>
        <strain evidence="1 2">YZ-J</strain>
    </source>
</reference>
<protein>
    <submittedName>
        <fullName evidence="1">Uncharacterized protein</fullName>
    </submittedName>
</protein>
<gene>
    <name evidence="1" type="ORF">K3G22_17200</name>
</gene>
<dbReference type="RefSeq" id="WP_025008125.1">
    <property type="nucleotide sequence ID" value="NZ_BMPK01000001.1"/>
</dbReference>
<keyword evidence="2" id="KW-1185">Reference proteome</keyword>
<evidence type="ECO:0000313" key="2">
    <source>
        <dbReference type="Proteomes" id="UP000827084"/>
    </source>
</evidence>
<dbReference type="GeneID" id="67445033"/>